<feature type="compositionally biased region" description="Basic and acidic residues" evidence="4">
    <location>
        <begin position="986"/>
        <end position="1008"/>
    </location>
</feature>
<protein>
    <submittedName>
        <fullName evidence="6">CW-type domain-containing protein</fullName>
    </submittedName>
</protein>
<feature type="compositionally biased region" description="Basic and acidic residues" evidence="4">
    <location>
        <begin position="1295"/>
        <end position="1316"/>
    </location>
</feature>
<keyword evidence="7" id="KW-1185">Reference proteome</keyword>
<dbReference type="InterPro" id="IPR055300">
    <property type="entry name" value="CWZF3/5/7"/>
</dbReference>
<feature type="compositionally biased region" description="Basic and acidic residues" evidence="4">
    <location>
        <begin position="1203"/>
        <end position="1222"/>
    </location>
</feature>
<feature type="region of interest" description="Disordered" evidence="4">
    <location>
        <begin position="749"/>
        <end position="799"/>
    </location>
</feature>
<feature type="compositionally biased region" description="Basic and acidic residues" evidence="4">
    <location>
        <begin position="957"/>
        <end position="975"/>
    </location>
</feature>
<feature type="compositionally biased region" description="Basic and acidic residues" evidence="4">
    <location>
        <begin position="544"/>
        <end position="563"/>
    </location>
</feature>
<dbReference type="Pfam" id="PF24756">
    <property type="entry name" value="THD_CWZF3-5-7"/>
    <property type="match status" value="1"/>
</dbReference>
<keyword evidence="2" id="KW-0863">Zinc-finger</keyword>
<accession>A0ABD1VT09</accession>
<feature type="region of interest" description="Disordered" evidence="4">
    <location>
        <begin position="1022"/>
        <end position="1065"/>
    </location>
</feature>
<dbReference type="GO" id="GO:0008270">
    <property type="term" value="F:zinc ion binding"/>
    <property type="evidence" value="ECO:0007669"/>
    <property type="project" value="UniProtKB-KW"/>
</dbReference>
<dbReference type="Proteomes" id="UP001604336">
    <property type="component" value="Unassembled WGS sequence"/>
</dbReference>
<feature type="compositionally biased region" description="Low complexity" evidence="4">
    <location>
        <begin position="874"/>
        <end position="887"/>
    </location>
</feature>
<evidence type="ECO:0000256" key="2">
    <source>
        <dbReference type="ARBA" id="ARBA00022771"/>
    </source>
</evidence>
<feature type="compositionally biased region" description="Acidic residues" evidence="4">
    <location>
        <begin position="564"/>
        <end position="574"/>
    </location>
</feature>
<evidence type="ECO:0000313" key="7">
    <source>
        <dbReference type="Proteomes" id="UP001604336"/>
    </source>
</evidence>
<feature type="compositionally biased region" description="Low complexity" evidence="4">
    <location>
        <begin position="91"/>
        <end position="100"/>
    </location>
</feature>
<organism evidence="6 7">
    <name type="scientific">Abeliophyllum distichum</name>
    <dbReference type="NCBI Taxonomy" id="126358"/>
    <lineage>
        <taxon>Eukaryota</taxon>
        <taxon>Viridiplantae</taxon>
        <taxon>Streptophyta</taxon>
        <taxon>Embryophyta</taxon>
        <taxon>Tracheophyta</taxon>
        <taxon>Spermatophyta</taxon>
        <taxon>Magnoliopsida</taxon>
        <taxon>eudicotyledons</taxon>
        <taxon>Gunneridae</taxon>
        <taxon>Pentapetalae</taxon>
        <taxon>asterids</taxon>
        <taxon>lamiids</taxon>
        <taxon>Lamiales</taxon>
        <taxon>Oleaceae</taxon>
        <taxon>Forsythieae</taxon>
        <taxon>Abeliophyllum</taxon>
    </lineage>
</organism>
<feature type="region of interest" description="Disordered" evidence="4">
    <location>
        <begin position="816"/>
        <end position="1008"/>
    </location>
</feature>
<feature type="compositionally biased region" description="Basic and acidic residues" evidence="4">
    <location>
        <begin position="774"/>
        <end position="788"/>
    </location>
</feature>
<evidence type="ECO:0000259" key="5">
    <source>
        <dbReference type="PROSITE" id="PS51050"/>
    </source>
</evidence>
<keyword evidence="3" id="KW-0862">Zinc</keyword>
<feature type="region of interest" description="Disordered" evidence="4">
    <location>
        <begin position="446"/>
        <end position="592"/>
    </location>
</feature>
<feature type="region of interest" description="Disordered" evidence="4">
    <location>
        <begin position="1181"/>
        <end position="1229"/>
    </location>
</feature>
<dbReference type="InterPro" id="IPR011124">
    <property type="entry name" value="Znf_CW"/>
</dbReference>
<gene>
    <name evidence="6" type="ORF">Adt_01502</name>
</gene>
<dbReference type="InterPro" id="IPR056406">
    <property type="entry name" value="THD_CWZF3/5/7"/>
</dbReference>
<dbReference type="EMBL" id="JBFOLK010000001">
    <property type="protein sequence ID" value="KAL2540524.1"/>
    <property type="molecule type" value="Genomic_DNA"/>
</dbReference>
<feature type="compositionally biased region" description="Low complexity" evidence="4">
    <location>
        <begin position="1028"/>
        <end position="1044"/>
    </location>
</feature>
<feature type="compositionally biased region" description="Basic and acidic residues" evidence="4">
    <location>
        <begin position="816"/>
        <end position="836"/>
    </location>
</feature>
<dbReference type="Pfam" id="PF07496">
    <property type="entry name" value="zf-CW"/>
    <property type="match status" value="1"/>
</dbReference>
<feature type="region of interest" description="Disordered" evidence="4">
    <location>
        <begin position="305"/>
        <end position="337"/>
    </location>
</feature>
<evidence type="ECO:0000256" key="4">
    <source>
        <dbReference type="SAM" id="MobiDB-lite"/>
    </source>
</evidence>
<dbReference type="PROSITE" id="PS51050">
    <property type="entry name" value="ZF_CW"/>
    <property type="match status" value="1"/>
</dbReference>
<name>A0ABD1VT09_9LAMI</name>
<feature type="compositionally biased region" description="Basic and acidic residues" evidence="4">
    <location>
        <begin position="1399"/>
        <end position="1420"/>
    </location>
</feature>
<evidence type="ECO:0000256" key="1">
    <source>
        <dbReference type="ARBA" id="ARBA00022723"/>
    </source>
</evidence>
<feature type="compositionally biased region" description="Polar residues" evidence="4">
    <location>
        <begin position="533"/>
        <end position="543"/>
    </location>
</feature>
<feature type="compositionally biased region" description="Polar residues" evidence="4">
    <location>
        <begin position="749"/>
        <end position="758"/>
    </location>
</feature>
<dbReference type="PANTHER" id="PTHR46524">
    <property type="entry name" value="CW-TYPE ZINC FINGER"/>
    <property type="match status" value="1"/>
</dbReference>
<keyword evidence="1" id="KW-0479">Metal-binding</keyword>
<feature type="compositionally biased region" description="Basic and acidic residues" evidence="4">
    <location>
        <begin position="328"/>
        <end position="337"/>
    </location>
</feature>
<dbReference type="Gene3D" id="3.30.40.100">
    <property type="match status" value="1"/>
</dbReference>
<feature type="compositionally biased region" description="Basic and acidic residues" evidence="4">
    <location>
        <begin position="843"/>
        <end position="866"/>
    </location>
</feature>
<evidence type="ECO:0000256" key="3">
    <source>
        <dbReference type="ARBA" id="ARBA00022833"/>
    </source>
</evidence>
<feature type="region of interest" description="Disordered" evidence="4">
    <location>
        <begin position="1378"/>
        <end position="1422"/>
    </location>
</feature>
<comment type="caution">
    <text evidence="6">The sequence shown here is derived from an EMBL/GenBank/DDBJ whole genome shotgun (WGS) entry which is preliminary data.</text>
</comment>
<feature type="region of interest" description="Disordered" evidence="4">
    <location>
        <begin position="1270"/>
        <end position="1319"/>
    </location>
</feature>
<dbReference type="PANTHER" id="PTHR46524:SF7">
    <property type="entry name" value="CW-TYPE ZINC FINGER"/>
    <property type="match status" value="1"/>
</dbReference>
<feature type="region of interest" description="Disordered" evidence="4">
    <location>
        <begin position="91"/>
        <end position="144"/>
    </location>
</feature>
<feature type="compositionally biased region" description="Basic and acidic residues" evidence="4">
    <location>
        <begin position="305"/>
        <end position="318"/>
    </location>
</feature>
<evidence type="ECO:0000313" key="6">
    <source>
        <dbReference type="EMBL" id="KAL2540524.1"/>
    </source>
</evidence>
<sequence length="1660" mass="181138">MISLGSIDGRKLSGLGLEMEENELEEGEAGCFQNGGDDSTIDPDIALSYIGEKLQNVLGHFQKDFEGGVSAENLGAKFGGYGSFLPTYQRSPSWSRPRSSPEVHNYSGPRFPNNLHLEDGRENSFASTSASLSARPGATSGKTATIRDSVQRDVPTLYTHAEELTSNVGLVKKSGNPCEQRTLKVRIKVGAENLSTRQNAEIYSGLGLDVSPSSSLDDNPVVSEGLCGNNQDVPDESPTSILQIMTSFPAHGSLLLSPLSDDLIHLFEKGKLRGKSESKLVQKATLESSGMLVIGSLSSRSDQKVLDQKKWKSSEKDQAFSTQSINEKSNESPLKKETDIDISGCEELVSNALKLPLLASSQYGVGDPTKGTSKDFDISAKDVVKDQTSSGPIKKELFGSLFAQEIDRVEKYDEDLHPPDKVWESKKANFGIDSVDCPQDDVHKAEKAPFESNFCKGRKAPGAEAINPSKQLAVPKEASSNEEGVKLTPGKEQLSSGSRKKSKGIHSGGSQVSDFPKDQFMLDSSLMPKNRKSSLGNNLMSKNDSLDFKRDHGKPGDRYKDFFGDLELEEEDSESISGEIPSSGRPKDSQLVEKRSIVECHSAKKEKSDVKKIEKPSPYSAAASSMAPLSVSGPTSDATPAGVVPYDQEDWVLCDRCQQWRLLPHGKNPKSLPDKWRCRMLNWLPGMNRCSIPEEQTTKALRALYHLAPTSAPAPASESEHNPLNYPARTLLGVSSVDAKCISQDHKNIGSQDITSGKKNIGSMDVTNSTDLDDPTHFSDSQKKDIKVSGRNGVNHSPSLDAYQQLRHSSSVVVEKLKDNKKEKKSSLGGHSDRGTNSKVKNKRESDSESYRVSKKVKSDSVHFGDENWISDNGGASSKAGRSSSSGLLYNVEGTDRSKYANPKDSRGDAKKSAKNPETNKPGTSDDGLLYMSEYDHRDSVKKRKGKEHHVLPSAEQHPRDREGFVEETQESNHGKEKKTRISKSVGKDTSRIKDNVGTDKKGRGMKDQQIENAADYMKSSMGSIQPSVAANSSSSKVSGSCKNKPSVHEMKGSPVESVSSSPFRFPDADKFSSARRNPVHKDEFQDSGVLTMASPGRFWGGEDNGCDDRSGMVIKDTTRNVTHHDSLESHVLEFSNRDLSQPCDGKVKAESVTCRDFGTQHVTNVHLDCLGQGNEECQDEERTNTQNSGHQSKKSGKGYYSRSKDKTHNSRSDFEKGKNKISDSSLESVDHLHSYEEKLKSGRNKCDEKFVTPDKVDKIFISKKDSAEGILSDSGKGESQLKFGGHNGSVVRLDVTKGHDKKQKLQRDHDDENSSKKLLSGTSDLVGIEFYGRGKAHSLPPLARGQAETVASISGSKKENGEKILPVDAFENGDALKTHRQGKKAEKNGSQPFNMRHPTPEMHKGRDLEAPSPIRRDSSSHAAMNAVKEAKALKHMADRLKSSGSTESTGLYFQAALKFLHGASLLESGNSESTKHNETIQSTQMYSSTAKLCEFCAHEYEKLKDMAAAALAYKCMEVAYMKVIYSSHTSASRDRNELQNVLQIVPPGESPSSSASDVDNVNNQSTVDKAALAKGVSSPQVAGSHVITPKNRSSFTRLLNYAQDVSFAMEASRKSRLAFAAANPRLGETQHREGGNENCSLRFCLTLSTLTMEAISLLC</sequence>
<feature type="domain" description="CW-type" evidence="5">
    <location>
        <begin position="645"/>
        <end position="698"/>
    </location>
</feature>
<proteinExistence type="predicted"/>
<reference evidence="7" key="1">
    <citation type="submission" date="2024-07" db="EMBL/GenBank/DDBJ databases">
        <title>Two chromosome-level genome assemblies of Korean endemic species Abeliophyllum distichum and Forsythia ovata (Oleaceae).</title>
        <authorList>
            <person name="Jang H."/>
        </authorList>
    </citation>
    <scope>NUCLEOTIDE SEQUENCE [LARGE SCALE GENOMIC DNA]</scope>
</reference>
<feature type="compositionally biased region" description="Basic and acidic residues" evidence="4">
    <location>
        <begin position="894"/>
        <end position="912"/>
    </location>
</feature>